<feature type="chain" id="PRO_5015634406" description="TonB-dependent receptor" evidence="13">
    <location>
        <begin position="27"/>
        <end position="738"/>
    </location>
</feature>
<keyword evidence="7" id="KW-0406">Ion transport</keyword>
<comment type="similarity">
    <text evidence="11 12">Belongs to the TonB-dependent receptor family.</text>
</comment>
<keyword evidence="6" id="KW-0408">Iron</keyword>
<evidence type="ECO:0000256" key="6">
    <source>
        <dbReference type="ARBA" id="ARBA00023004"/>
    </source>
</evidence>
<accession>A0A2S4HJ06</accession>
<dbReference type="GO" id="GO:0009279">
    <property type="term" value="C:cell outer membrane"/>
    <property type="evidence" value="ECO:0007669"/>
    <property type="project" value="UniProtKB-SubCell"/>
</dbReference>
<evidence type="ECO:0000259" key="15">
    <source>
        <dbReference type="Pfam" id="PF07715"/>
    </source>
</evidence>
<keyword evidence="13" id="KW-0732">Signal</keyword>
<feature type="domain" description="TonB-dependent receptor-like beta-barrel" evidence="14">
    <location>
        <begin position="250"/>
        <end position="702"/>
    </location>
</feature>
<feature type="domain" description="TonB-dependent receptor plug" evidence="15">
    <location>
        <begin position="49"/>
        <end position="158"/>
    </location>
</feature>
<keyword evidence="8 12" id="KW-0798">TonB box</keyword>
<keyword evidence="10 11" id="KW-0998">Cell outer membrane</keyword>
<evidence type="ECO:0000256" key="5">
    <source>
        <dbReference type="ARBA" id="ARBA00022692"/>
    </source>
</evidence>
<keyword evidence="3 11" id="KW-1134">Transmembrane beta strand</keyword>
<name>A0A2S4HJ06_9GAMM</name>
<dbReference type="GO" id="GO:0006826">
    <property type="term" value="P:iron ion transport"/>
    <property type="evidence" value="ECO:0007669"/>
    <property type="project" value="UniProtKB-KW"/>
</dbReference>
<evidence type="ECO:0008006" key="18">
    <source>
        <dbReference type="Google" id="ProtNLM"/>
    </source>
</evidence>
<dbReference type="InterPro" id="IPR039426">
    <property type="entry name" value="TonB-dep_rcpt-like"/>
</dbReference>
<dbReference type="SUPFAM" id="SSF56935">
    <property type="entry name" value="Porins"/>
    <property type="match status" value="1"/>
</dbReference>
<keyword evidence="2 11" id="KW-0813">Transport</keyword>
<dbReference type="InterPro" id="IPR000531">
    <property type="entry name" value="Beta-barrel_TonB"/>
</dbReference>
<dbReference type="InterPro" id="IPR012910">
    <property type="entry name" value="Plug_dom"/>
</dbReference>
<dbReference type="PROSITE" id="PS52016">
    <property type="entry name" value="TONB_DEPENDENT_REC_3"/>
    <property type="match status" value="1"/>
</dbReference>
<dbReference type="RefSeq" id="WP_103683329.1">
    <property type="nucleotide sequence ID" value="NZ_PQGG01000010.1"/>
</dbReference>
<evidence type="ECO:0000256" key="10">
    <source>
        <dbReference type="ARBA" id="ARBA00023237"/>
    </source>
</evidence>
<evidence type="ECO:0000256" key="12">
    <source>
        <dbReference type="RuleBase" id="RU003357"/>
    </source>
</evidence>
<feature type="signal peptide" evidence="13">
    <location>
        <begin position="1"/>
        <end position="26"/>
    </location>
</feature>
<keyword evidence="4" id="KW-0410">Iron transport</keyword>
<dbReference type="PANTHER" id="PTHR32552">
    <property type="entry name" value="FERRICHROME IRON RECEPTOR-RELATED"/>
    <property type="match status" value="1"/>
</dbReference>
<organism evidence="16 17">
    <name type="scientific">Zhongshania marina</name>
    <dbReference type="NCBI Taxonomy" id="2304603"/>
    <lineage>
        <taxon>Bacteria</taxon>
        <taxon>Pseudomonadati</taxon>
        <taxon>Pseudomonadota</taxon>
        <taxon>Gammaproteobacteria</taxon>
        <taxon>Cellvibrionales</taxon>
        <taxon>Spongiibacteraceae</taxon>
        <taxon>Zhongshania</taxon>
    </lineage>
</organism>
<evidence type="ECO:0000256" key="11">
    <source>
        <dbReference type="PROSITE-ProRule" id="PRU01360"/>
    </source>
</evidence>
<dbReference type="Pfam" id="PF00593">
    <property type="entry name" value="TonB_dep_Rec_b-barrel"/>
    <property type="match status" value="1"/>
</dbReference>
<dbReference type="OrthoDB" id="7051185at2"/>
<keyword evidence="5 11" id="KW-0812">Transmembrane</keyword>
<gene>
    <name evidence="16" type="ORF">C0068_04690</name>
</gene>
<reference evidence="16" key="1">
    <citation type="submission" date="2018-01" db="EMBL/GenBank/DDBJ databases">
        <authorList>
            <person name="Yu X.-D."/>
        </authorList>
    </citation>
    <scope>NUCLEOTIDE SEQUENCE</scope>
    <source>
        <strain evidence="16">ZX-21</strain>
    </source>
</reference>
<evidence type="ECO:0000256" key="8">
    <source>
        <dbReference type="ARBA" id="ARBA00023077"/>
    </source>
</evidence>
<dbReference type="Gene3D" id="2.40.170.20">
    <property type="entry name" value="TonB-dependent receptor, beta-barrel domain"/>
    <property type="match status" value="1"/>
</dbReference>
<dbReference type="Proteomes" id="UP000237222">
    <property type="component" value="Unassembled WGS sequence"/>
</dbReference>
<dbReference type="InterPro" id="IPR036942">
    <property type="entry name" value="Beta-barrel_TonB_sf"/>
</dbReference>
<evidence type="ECO:0000256" key="2">
    <source>
        <dbReference type="ARBA" id="ARBA00022448"/>
    </source>
</evidence>
<dbReference type="PANTHER" id="PTHR32552:SF81">
    <property type="entry name" value="TONB-DEPENDENT OUTER MEMBRANE RECEPTOR"/>
    <property type="match status" value="1"/>
</dbReference>
<evidence type="ECO:0000313" key="17">
    <source>
        <dbReference type="Proteomes" id="UP000237222"/>
    </source>
</evidence>
<dbReference type="AlphaFoldDB" id="A0A2S4HJ06"/>
<evidence type="ECO:0000256" key="9">
    <source>
        <dbReference type="ARBA" id="ARBA00023136"/>
    </source>
</evidence>
<comment type="subcellular location">
    <subcellularLocation>
        <location evidence="1 11">Cell outer membrane</location>
        <topology evidence="1 11">Multi-pass membrane protein</topology>
    </subcellularLocation>
</comment>
<comment type="caution">
    <text evidence="16">The sequence shown here is derived from an EMBL/GenBank/DDBJ whole genome shotgun (WGS) entry which is preliminary data.</text>
</comment>
<dbReference type="EMBL" id="PQGG01000010">
    <property type="protein sequence ID" value="POP53890.1"/>
    <property type="molecule type" value="Genomic_DNA"/>
</dbReference>
<evidence type="ECO:0000256" key="13">
    <source>
        <dbReference type="SAM" id="SignalP"/>
    </source>
</evidence>
<evidence type="ECO:0000256" key="7">
    <source>
        <dbReference type="ARBA" id="ARBA00023065"/>
    </source>
</evidence>
<evidence type="ECO:0000256" key="4">
    <source>
        <dbReference type="ARBA" id="ARBA00022496"/>
    </source>
</evidence>
<proteinExistence type="inferred from homology"/>
<evidence type="ECO:0000259" key="14">
    <source>
        <dbReference type="Pfam" id="PF00593"/>
    </source>
</evidence>
<protein>
    <recommendedName>
        <fullName evidence="18">TonB-dependent receptor</fullName>
    </recommendedName>
</protein>
<dbReference type="Pfam" id="PF07715">
    <property type="entry name" value="Plug"/>
    <property type="match status" value="1"/>
</dbReference>
<evidence type="ECO:0000313" key="16">
    <source>
        <dbReference type="EMBL" id="POP53890.1"/>
    </source>
</evidence>
<keyword evidence="9 11" id="KW-0472">Membrane</keyword>
<evidence type="ECO:0000256" key="1">
    <source>
        <dbReference type="ARBA" id="ARBA00004571"/>
    </source>
</evidence>
<sequence>MSSLRTHSQSAAALILAIAAINTSHAEQSSNGLTLEEVVVTAQKKTESLQDAPISLIAFGSEKLEQLGISDVGDIQSAVPNLSTAPHPSNRNSLTAFIRGVGNADLQITKDPAVGVYLDGVYLGRSAGLTADIADVQAIEVLRGPQGTLYGRNTTGGAISIRSAQPDENFSLKQKLSKGNRGYWRTLTQANLPVSDTLMVRAAFSRSAEDGWVENSGAGKDFGEQQKQAMRIAVRWLASDDLMLDYAYDQSEINGGQLAYQLSRVTNANGAGLTPFAREDRQSTLSVNNLKNSSDDISGHSITATWFVNNELTIKSITAYRELDEFAYQDYSASAHHFSGGTFPSMVASGAEILDTNTDKVQDQISQEIQFLGSLADGKIDYVGGLYYFKEEGSEDQLASLNLLALGGFPEIAEEYYEIDASAESLAAFSQIEYTPEFLEQRLHITLGMRYTSDKREATKYDNLYNNLNGASVSGEQTSSKFTPSVTVAYDLSDDVNAYAKIATAYRAGGFNTRGTEARFADGFDPEELLAYEIGTKAELLNRRVRLNLAAFWYEYTDLQVDQSDPVNIIATDTFNAGEAKMSGAEMDLTALLSRDLQLNISYGYLDASYESFIQYGQEVSNTKNVPSAPQHSYNISLDYARPISVGELNAAIHYSWEDEYYFSTQGIARKDDVGLLGVTLGVSNIAIGNSELSVQLWGRNLENKSYAAHEIDWAASGFVTTIFGEPRSYGLDLTLSF</sequence>
<evidence type="ECO:0000256" key="3">
    <source>
        <dbReference type="ARBA" id="ARBA00022452"/>
    </source>
</evidence>